<comment type="caution">
    <text evidence="2">The sequence shown here is derived from an EMBL/GenBank/DDBJ whole genome shotgun (WGS) entry which is preliminary data.</text>
</comment>
<name>A0A815K4V4_9BILA</name>
<dbReference type="GO" id="GO:0046983">
    <property type="term" value="F:protein dimerization activity"/>
    <property type="evidence" value="ECO:0007669"/>
    <property type="project" value="InterPro"/>
</dbReference>
<organism evidence="2 3">
    <name type="scientific">Rotaria magnacalcarata</name>
    <dbReference type="NCBI Taxonomy" id="392030"/>
    <lineage>
        <taxon>Eukaryota</taxon>
        <taxon>Metazoa</taxon>
        <taxon>Spiralia</taxon>
        <taxon>Gnathifera</taxon>
        <taxon>Rotifera</taxon>
        <taxon>Eurotatoria</taxon>
        <taxon>Bdelloidea</taxon>
        <taxon>Philodinida</taxon>
        <taxon>Philodinidae</taxon>
        <taxon>Rotaria</taxon>
    </lineage>
</organism>
<reference evidence="2" key="1">
    <citation type="submission" date="2021-02" db="EMBL/GenBank/DDBJ databases">
        <authorList>
            <person name="Nowell W R."/>
        </authorList>
    </citation>
    <scope>NUCLEOTIDE SEQUENCE</scope>
</reference>
<dbReference type="InterPro" id="IPR036397">
    <property type="entry name" value="RNaseH_sf"/>
</dbReference>
<dbReference type="EMBL" id="CAJNOW010003643">
    <property type="protein sequence ID" value="CAF1390906.1"/>
    <property type="molecule type" value="Genomic_DNA"/>
</dbReference>
<evidence type="ECO:0000313" key="2">
    <source>
        <dbReference type="EMBL" id="CAF1390906.1"/>
    </source>
</evidence>
<dbReference type="Pfam" id="PF05699">
    <property type="entry name" value="Dimer_Tnp_hAT"/>
    <property type="match status" value="1"/>
</dbReference>
<feature type="domain" description="HAT C-terminal dimerisation" evidence="1">
    <location>
        <begin position="5"/>
        <end position="60"/>
    </location>
</feature>
<sequence length="204" mass="23822">MLFAVNATPTPNMKKLICFLYSIPASNAYVECVFSDMKYLLNDSRNRMSVESIAAELQIRRNGSISAKLTNKCINDWDIHLKSIVFAYNTGSHAVTKFTPCELQFGRRPQLPPEKPLTTYQFSKPNDYIFYFNKTSKIYRQHAVNNIFNNQKNYKKFYDHNRPEKYYSIGDHVLKRIPTQPSKVGELYSNPMIIIKKQHPTYFV</sequence>
<dbReference type="Gene3D" id="3.30.420.10">
    <property type="entry name" value="Ribonuclease H-like superfamily/Ribonuclease H"/>
    <property type="match status" value="1"/>
</dbReference>
<dbReference type="Proteomes" id="UP000663834">
    <property type="component" value="Unassembled WGS sequence"/>
</dbReference>
<evidence type="ECO:0000313" key="3">
    <source>
        <dbReference type="Proteomes" id="UP000663834"/>
    </source>
</evidence>
<dbReference type="InterPro" id="IPR008906">
    <property type="entry name" value="HATC_C_dom"/>
</dbReference>
<dbReference type="AlphaFoldDB" id="A0A815K4V4"/>
<evidence type="ECO:0000259" key="1">
    <source>
        <dbReference type="Pfam" id="PF05699"/>
    </source>
</evidence>
<proteinExistence type="predicted"/>
<protein>
    <recommendedName>
        <fullName evidence="1">HAT C-terminal dimerisation domain-containing protein</fullName>
    </recommendedName>
</protein>
<gene>
    <name evidence="2" type="ORF">KQP761_LOCUS9208</name>
</gene>
<accession>A0A815K4V4</accession>
<dbReference type="GO" id="GO:0003676">
    <property type="term" value="F:nucleic acid binding"/>
    <property type="evidence" value="ECO:0007669"/>
    <property type="project" value="InterPro"/>
</dbReference>
<dbReference type="OrthoDB" id="6159421at2759"/>